<feature type="non-terminal residue" evidence="2">
    <location>
        <position position="301"/>
    </location>
</feature>
<dbReference type="AlphaFoldDB" id="A0AAD5SME8"/>
<evidence type="ECO:0000313" key="2">
    <source>
        <dbReference type="EMBL" id="KAJ3083909.1"/>
    </source>
</evidence>
<protein>
    <submittedName>
        <fullName evidence="2">Uncharacterized protein</fullName>
    </submittedName>
</protein>
<feature type="region of interest" description="Disordered" evidence="1">
    <location>
        <begin position="130"/>
        <end position="164"/>
    </location>
</feature>
<feature type="region of interest" description="Disordered" evidence="1">
    <location>
        <begin position="1"/>
        <end position="24"/>
    </location>
</feature>
<keyword evidence="3" id="KW-1185">Reference proteome</keyword>
<evidence type="ECO:0000313" key="3">
    <source>
        <dbReference type="Proteomes" id="UP001211907"/>
    </source>
</evidence>
<feature type="compositionally biased region" description="Basic and acidic residues" evidence="1">
    <location>
        <begin position="1"/>
        <end position="22"/>
    </location>
</feature>
<dbReference type="EMBL" id="JADGJH010004803">
    <property type="protein sequence ID" value="KAJ3083909.1"/>
    <property type="molecule type" value="Genomic_DNA"/>
</dbReference>
<proteinExistence type="predicted"/>
<comment type="caution">
    <text evidence="2">The sequence shown here is derived from an EMBL/GenBank/DDBJ whole genome shotgun (WGS) entry which is preliminary data.</text>
</comment>
<sequence length="301" mass="32318">MQDRVEDDNDRKEKGNEGAERNKHVHGIGVVADCFGSRLVEAGADAKHDGNGEQTLQEVADKEAGQQGPVVCVEKGQHLGKHKDGHEKQGGAAKGAAPLGNLAETAQRIGAGAGAGAGAGQRRVADRAAVAASDRGDDAGEGERVDNVAQANRTRARVGAAKGHDRLAGQQRHAHVGHAGQRGNQAPHTFAVGGGGEAGDAQRGDPLAGRGRQKRGAEAHVLHQRGKRAAPNAPRVEAHLGTLGEQRHAHARYARRRSHRPLHRVHARRACHALYRKNRSLQPRPRSVRVVCRRRRRRRRR</sequence>
<feature type="region of interest" description="Disordered" evidence="1">
    <location>
        <begin position="45"/>
        <end position="67"/>
    </location>
</feature>
<dbReference type="Proteomes" id="UP001211907">
    <property type="component" value="Unassembled WGS sequence"/>
</dbReference>
<feature type="compositionally biased region" description="Basic and acidic residues" evidence="1">
    <location>
        <begin position="134"/>
        <end position="146"/>
    </location>
</feature>
<name>A0AAD5SME8_9FUNG</name>
<accession>A0AAD5SME8</accession>
<organism evidence="2 3">
    <name type="scientific">Physocladia obscura</name>
    <dbReference type="NCBI Taxonomy" id="109957"/>
    <lineage>
        <taxon>Eukaryota</taxon>
        <taxon>Fungi</taxon>
        <taxon>Fungi incertae sedis</taxon>
        <taxon>Chytridiomycota</taxon>
        <taxon>Chytridiomycota incertae sedis</taxon>
        <taxon>Chytridiomycetes</taxon>
        <taxon>Chytridiales</taxon>
        <taxon>Chytriomycetaceae</taxon>
        <taxon>Physocladia</taxon>
    </lineage>
</organism>
<gene>
    <name evidence="2" type="ORF">HK100_009389</name>
</gene>
<feature type="region of interest" description="Disordered" evidence="1">
    <location>
        <begin position="276"/>
        <end position="301"/>
    </location>
</feature>
<reference evidence="2" key="1">
    <citation type="submission" date="2020-05" db="EMBL/GenBank/DDBJ databases">
        <title>Phylogenomic resolution of chytrid fungi.</title>
        <authorList>
            <person name="Stajich J.E."/>
            <person name="Amses K."/>
            <person name="Simmons R."/>
            <person name="Seto K."/>
            <person name="Myers J."/>
            <person name="Bonds A."/>
            <person name="Quandt C.A."/>
            <person name="Barry K."/>
            <person name="Liu P."/>
            <person name="Grigoriev I."/>
            <person name="Longcore J.E."/>
            <person name="James T.Y."/>
        </authorList>
    </citation>
    <scope>NUCLEOTIDE SEQUENCE</scope>
    <source>
        <strain evidence="2">JEL0513</strain>
    </source>
</reference>
<feature type="compositionally biased region" description="Basic residues" evidence="1">
    <location>
        <begin position="291"/>
        <end position="301"/>
    </location>
</feature>
<evidence type="ECO:0000256" key="1">
    <source>
        <dbReference type="SAM" id="MobiDB-lite"/>
    </source>
</evidence>